<dbReference type="OrthoDB" id="267579at2"/>
<evidence type="ECO:0000256" key="6">
    <source>
        <dbReference type="ARBA" id="ARBA00023180"/>
    </source>
</evidence>
<name>A0A841JXS5_9BACT</name>
<keyword evidence="5" id="KW-1015">Disulfide bond</keyword>
<evidence type="ECO:0000256" key="4">
    <source>
        <dbReference type="ARBA" id="ARBA00022801"/>
    </source>
</evidence>
<proteinExistence type="predicted"/>
<keyword evidence="6" id="KW-0325">Glycoprotein</keyword>
<organism evidence="7 8">
    <name type="scientific">Silvibacterium bohemicum</name>
    <dbReference type="NCBI Taxonomy" id="1577686"/>
    <lineage>
        <taxon>Bacteria</taxon>
        <taxon>Pseudomonadati</taxon>
        <taxon>Acidobacteriota</taxon>
        <taxon>Terriglobia</taxon>
        <taxon>Terriglobales</taxon>
        <taxon>Acidobacteriaceae</taxon>
        <taxon>Silvibacterium</taxon>
    </lineage>
</organism>
<gene>
    <name evidence="7" type="ORF">HNQ77_000712</name>
</gene>
<protein>
    <recommendedName>
        <fullName evidence="9">Nuclease</fullName>
    </recommendedName>
</protein>
<dbReference type="RefSeq" id="WP_050058100.1">
    <property type="nucleotide sequence ID" value="NZ_JACHEK010000001.1"/>
</dbReference>
<dbReference type="AlphaFoldDB" id="A0A841JXS5"/>
<keyword evidence="3" id="KW-0255">Endonuclease</keyword>
<sequence length="327" mass="36659">MKWNAPAHLRRFAALALLPLLAVPQSFGWGDVGHRMINRLAAESLPSDVPAFLRSPEAASEIEYLGPEPDRWRSPAEAELSTEQAPDHFIDLEYADMIGTLPRRRYDFIAALTAAEITHPDFARQLEPEHVGFQPYITNEVWERLKAAMRAYRELNSKHEDTKPVEAAILFYAGWLGHYVGDGSMPLHTSRDYNGWVEKDNPNGYTTDHTIHSQFESAFVSANLKPEDVKPLISPVRPVTDEWDAYMAYLRHSNSLVEKVYQLDKQQGFIGAGTPEAKQFTAERLAAGASELRDLIDSAWIESGKPVPQWHDHAPAAAMSAKPMSGE</sequence>
<dbReference type="Proteomes" id="UP000538666">
    <property type="component" value="Unassembled WGS sequence"/>
</dbReference>
<dbReference type="EMBL" id="JACHEK010000001">
    <property type="protein sequence ID" value="MBB6142774.1"/>
    <property type="molecule type" value="Genomic_DNA"/>
</dbReference>
<dbReference type="GO" id="GO:0016788">
    <property type="term" value="F:hydrolase activity, acting on ester bonds"/>
    <property type="evidence" value="ECO:0007669"/>
    <property type="project" value="InterPro"/>
</dbReference>
<evidence type="ECO:0000256" key="2">
    <source>
        <dbReference type="ARBA" id="ARBA00022723"/>
    </source>
</evidence>
<keyword evidence="4" id="KW-0378">Hydrolase</keyword>
<evidence type="ECO:0000256" key="3">
    <source>
        <dbReference type="ARBA" id="ARBA00022759"/>
    </source>
</evidence>
<evidence type="ECO:0000313" key="8">
    <source>
        <dbReference type="Proteomes" id="UP000538666"/>
    </source>
</evidence>
<keyword evidence="1" id="KW-0540">Nuclease</keyword>
<dbReference type="InterPro" id="IPR003154">
    <property type="entry name" value="S1/P1nuclease"/>
</dbReference>
<evidence type="ECO:0008006" key="9">
    <source>
        <dbReference type="Google" id="ProtNLM"/>
    </source>
</evidence>
<reference evidence="7 8" key="1">
    <citation type="submission" date="2020-08" db="EMBL/GenBank/DDBJ databases">
        <title>Genomic Encyclopedia of Type Strains, Phase IV (KMG-IV): sequencing the most valuable type-strain genomes for metagenomic binning, comparative biology and taxonomic classification.</title>
        <authorList>
            <person name="Goeker M."/>
        </authorList>
    </citation>
    <scope>NUCLEOTIDE SEQUENCE [LARGE SCALE GENOMIC DNA]</scope>
    <source>
        <strain evidence="7 8">DSM 103733</strain>
    </source>
</reference>
<evidence type="ECO:0000256" key="1">
    <source>
        <dbReference type="ARBA" id="ARBA00022722"/>
    </source>
</evidence>
<comment type="caution">
    <text evidence="7">The sequence shown here is derived from an EMBL/GenBank/DDBJ whole genome shotgun (WGS) entry which is preliminary data.</text>
</comment>
<dbReference type="GO" id="GO:0006308">
    <property type="term" value="P:DNA catabolic process"/>
    <property type="evidence" value="ECO:0007669"/>
    <property type="project" value="InterPro"/>
</dbReference>
<dbReference type="SUPFAM" id="SSF48537">
    <property type="entry name" value="Phospholipase C/P1 nuclease"/>
    <property type="match status" value="1"/>
</dbReference>
<keyword evidence="8" id="KW-1185">Reference proteome</keyword>
<dbReference type="Pfam" id="PF02265">
    <property type="entry name" value="S1-P1_nuclease"/>
    <property type="match status" value="1"/>
</dbReference>
<dbReference type="Gene3D" id="1.10.575.10">
    <property type="entry name" value="P1 Nuclease"/>
    <property type="match status" value="1"/>
</dbReference>
<evidence type="ECO:0000256" key="5">
    <source>
        <dbReference type="ARBA" id="ARBA00023157"/>
    </source>
</evidence>
<evidence type="ECO:0000313" key="7">
    <source>
        <dbReference type="EMBL" id="MBB6142774.1"/>
    </source>
</evidence>
<dbReference type="InterPro" id="IPR008947">
    <property type="entry name" value="PLipase_C/P1_nuclease_dom_sf"/>
</dbReference>
<dbReference type="GO" id="GO:0004519">
    <property type="term" value="F:endonuclease activity"/>
    <property type="evidence" value="ECO:0007669"/>
    <property type="project" value="UniProtKB-KW"/>
</dbReference>
<dbReference type="GO" id="GO:0003676">
    <property type="term" value="F:nucleic acid binding"/>
    <property type="evidence" value="ECO:0007669"/>
    <property type="project" value="InterPro"/>
</dbReference>
<dbReference type="GO" id="GO:0046872">
    <property type="term" value="F:metal ion binding"/>
    <property type="evidence" value="ECO:0007669"/>
    <property type="project" value="UniProtKB-KW"/>
</dbReference>
<accession>A0A841JXS5</accession>
<keyword evidence="2" id="KW-0479">Metal-binding</keyword>